<keyword evidence="1" id="KW-0472">Membrane</keyword>
<evidence type="ECO:0000313" key="2">
    <source>
        <dbReference type="EMBL" id="KAF2021796.1"/>
    </source>
</evidence>
<keyword evidence="3" id="KW-1185">Reference proteome</keyword>
<evidence type="ECO:0000256" key="1">
    <source>
        <dbReference type="SAM" id="Phobius"/>
    </source>
</evidence>
<proteinExistence type="predicted"/>
<name>A0A6A5Y964_9PLEO</name>
<dbReference type="OrthoDB" id="3934288at2759"/>
<dbReference type="GeneID" id="54288181"/>
<dbReference type="EMBL" id="ML978066">
    <property type="protein sequence ID" value="KAF2021796.1"/>
    <property type="molecule type" value="Genomic_DNA"/>
</dbReference>
<keyword evidence="1" id="KW-0812">Transmembrane</keyword>
<gene>
    <name evidence="2" type="ORF">BU24DRAFT_446728</name>
</gene>
<dbReference type="AlphaFoldDB" id="A0A6A5Y964"/>
<keyword evidence="1" id="KW-1133">Transmembrane helix</keyword>
<organism evidence="2 3">
    <name type="scientific">Aaosphaeria arxii CBS 175.79</name>
    <dbReference type="NCBI Taxonomy" id="1450172"/>
    <lineage>
        <taxon>Eukaryota</taxon>
        <taxon>Fungi</taxon>
        <taxon>Dikarya</taxon>
        <taxon>Ascomycota</taxon>
        <taxon>Pezizomycotina</taxon>
        <taxon>Dothideomycetes</taxon>
        <taxon>Pleosporomycetidae</taxon>
        <taxon>Pleosporales</taxon>
        <taxon>Pleosporales incertae sedis</taxon>
        <taxon>Aaosphaeria</taxon>
    </lineage>
</organism>
<accession>A0A6A5Y964</accession>
<reference evidence="2" key="1">
    <citation type="journal article" date="2020" name="Stud. Mycol.">
        <title>101 Dothideomycetes genomes: a test case for predicting lifestyles and emergence of pathogens.</title>
        <authorList>
            <person name="Haridas S."/>
            <person name="Albert R."/>
            <person name="Binder M."/>
            <person name="Bloem J."/>
            <person name="Labutti K."/>
            <person name="Salamov A."/>
            <person name="Andreopoulos B."/>
            <person name="Baker S."/>
            <person name="Barry K."/>
            <person name="Bills G."/>
            <person name="Bluhm B."/>
            <person name="Cannon C."/>
            <person name="Castanera R."/>
            <person name="Culley D."/>
            <person name="Daum C."/>
            <person name="Ezra D."/>
            <person name="Gonzalez J."/>
            <person name="Henrissat B."/>
            <person name="Kuo A."/>
            <person name="Liang C."/>
            <person name="Lipzen A."/>
            <person name="Lutzoni F."/>
            <person name="Magnuson J."/>
            <person name="Mondo S."/>
            <person name="Nolan M."/>
            <person name="Ohm R."/>
            <person name="Pangilinan J."/>
            <person name="Park H.-J."/>
            <person name="Ramirez L."/>
            <person name="Alfaro M."/>
            <person name="Sun H."/>
            <person name="Tritt A."/>
            <person name="Yoshinaga Y."/>
            <person name="Zwiers L.-H."/>
            <person name="Turgeon B."/>
            <person name="Goodwin S."/>
            <person name="Spatafora J."/>
            <person name="Crous P."/>
            <person name="Grigoriev I."/>
        </authorList>
    </citation>
    <scope>NUCLEOTIDE SEQUENCE</scope>
    <source>
        <strain evidence="2">CBS 175.79</strain>
    </source>
</reference>
<feature type="transmembrane region" description="Helical" evidence="1">
    <location>
        <begin position="57"/>
        <end position="81"/>
    </location>
</feature>
<sequence length="112" mass="12518">MFKKKKTNNCNTTATGNNLIPEDRETRGAGFQIEAFGWRRRKVSDQVATLVIINKCLYWYIMCDVTLLLAWGFGTFMASLGSIQEGEFDSRNGNHDGAIDIEGAESLVSLHL</sequence>
<dbReference type="RefSeq" id="XP_033390135.1">
    <property type="nucleotide sequence ID" value="XM_033530784.1"/>
</dbReference>
<dbReference type="Proteomes" id="UP000799778">
    <property type="component" value="Unassembled WGS sequence"/>
</dbReference>
<protein>
    <submittedName>
        <fullName evidence="2">Uncharacterized protein</fullName>
    </submittedName>
</protein>
<evidence type="ECO:0000313" key="3">
    <source>
        <dbReference type="Proteomes" id="UP000799778"/>
    </source>
</evidence>